<evidence type="ECO:0000256" key="3">
    <source>
        <dbReference type="ARBA" id="ARBA00022480"/>
    </source>
</evidence>
<evidence type="ECO:0000256" key="1">
    <source>
        <dbReference type="ARBA" id="ARBA00004141"/>
    </source>
</evidence>
<name>A0A7K9EQ25_BARMA</name>
<comment type="caution">
    <text evidence="14">The sequence shown here is derived from an EMBL/GenBank/DDBJ whole genome shotgun (WGS) entry which is preliminary data.</text>
</comment>
<dbReference type="SUPFAM" id="SSF81321">
    <property type="entry name" value="Family A G protein-coupled receptor-like"/>
    <property type="match status" value="1"/>
</dbReference>
<keyword evidence="5 12" id="KW-0812">Transmembrane</keyword>
<evidence type="ECO:0000256" key="2">
    <source>
        <dbReference type="ARBA" id="ARBA00007376"/>
    </source>
</evidence>
<keyword evidence="4 12" id="KW-0716">Sensory transduction</keyword>
<evidence type="ECO:0000313" key="14">
    <source>
        <dbReference type="EMBL" id="NXG78742.1"/>
    </source>
</evidence>
<feature type="non-terminal residue" evidence="14">
    <location>
        <position position="301"/>
    </location>
</feature>
<organism evidence="14 15">
    <name type="scientific">Baryphthengus martii</name>
    <name type="common">Rufous motmot</name>
    <dbReference type="NCBI Taxonomy" id="176943"/>
    <lineage>
        <taxon>Eukaryota</taxon>
        <taxon>Metazoa</taxon>
        <taxon>Chordata</taxon>
        <taxon>Craniata</taxon>
        <taxon>Vertebrata</taxon>
        <taxon>Euteleostomi</taxon>
        <taxon>Archelosauria</taxon>
        <taxon>Archosauria</taxon>
        <taxon>Dinosauria</taxon>
        <taxon>Saurischia</taxon>
        <taxon>Theropoda</taxon>
        <taxon>Coelurosauria</taxon>
        <taxon>Aves</taxon>
        <taxon>Neognathae</taxon>
        <taxon>Neoaves</taxon>
        <taxon>Telluraves</taxon>
        <taxon>Coraciimorphae</taxon>
        <taxon>Coraciiformes</taxon>
        <taxon>Momotidae</taxon>
        <taxon>Baryphthengus</taxon>
    </lineage>
</organism>
<dbReference type="GO" id="GO:0016020">
    <property type="term" value="C:membrane"/>
    <property type="evidence" value="ECO:0007669"/>
    <property type="project" value="UniProtKB-SubCell"/>
</dbReference>
<feature type="transmembrane region" description="Helical" evidence="13">
    <location>
        <begin position="12"/>
        <end position="38"/>
    </location>
</feature>
<evidence type="ECO:0000256" key="6">
    <source>
        <dbReference type="ARBA" id="ARBA00022989"/>
    </source>
</evidence>
<evidence type="ECO:0000256" key="4">
    <source>
        <dbReference type="ARBA" id="ARBA00022606"/>
    </source>
</evidence>
<sequence>TFNATSHDAMAMVIVTLQVFAGMWINAFIVSVLCITWVKKKSFQSNEKILLLLGCCRFWDLCIIWIYTFLSLIYPWCFYVRPIPQLFSAIQCFFNTCNLWVSACLCVFYCVKIANFRHAFFIFLKVNVSRIVPWLLLGSVLLSLILGILGYDITNIHLNSTTSRNFWKLRVRMDEHLFPVAFISGIIFATAFMAVIVSALLLLISLWRHKRRMQTNALKTLSMDAHIRAIKSVLFFFIIYSITFTGFLLSLIYATKNDILTTFLILTFQYALSVAHSLILIFSNPKLGKTLLRALPCLKCK</sequence>
<dbReference type="EMBL" id="VWZK01018222">
    <property type="protein sequence ID" value="NXG78742.1"/>
    <property type="molecule type" value="Genomic_DNA"/>
</dbReference>
<dbReference type="PANTHER" id="PTHR11394">
    <property type="entry name" value="TASTE RECEPTOR TYPE 2"/>
    <property type="match status" value="1"/>
</dbReference>
<dbReference type="Pfam" id="PF05296">
    <property type="entry name" value="TAS2R"/>
    <property type="match status" value="1"/>
</dbReference>
<feature type="transmembrane region" description="Helical" evidence="13">
    <location>
        <begin position="177"/>
        <end position="204"/>
    </location>
</feature>
<protein>
    <recommendedName>
        <fullName evidence="12">Taste receptor type 2</fullName>
    </recommendedName>
</protein>
<evidence type="ECO:0000256" key="13">
    <source>
        <dbReference type="SAM" id="Phobius"/>
    </source>
</evidence>
<feature type="transmembrane region" description="Helical" evidence="13">
    <location>
        <begin position="233"/>
        <end position="253"/>
    </location>
</feature>
<proteinExistence type="inferred from homology"/>
<dbReference type="AlphaFoldDB" id="A0A7K9EQ25"/>
<feature type="transmembrane region" description="Helical" evidence="13">
    <location>
        <begin position="50"/>
        <end position="74"/>
    </location>
</feature>
<comment type="subcellular location">
    <subcellularLocation>
        <location evidence="1 12">Membrane</location>
        <topology evidence="1 12">Multi-pass membrane protein</topology>
    </subcellularLocation>
</comment>
<dbReference type="PANTHER" id="PTHR11394:SF47">
    <property type="entry name" value="TASTE RECEPTOR TYPE 2 MEMBER 40"/>
    <property type="match status" value="1"/>
</dbReference>
<evidence type="ECO:0000256" key="10">
    <source>
        <dbReference type="ARBA" id="ARBA00023224"/>
    </source>
</evidence>
<comment type="similarity">
    <text evidence="2 11">Belongs to the G-protein coupled receptor T2R family.</text>
</comment>
<evidence type="ECO:0000256" key="11">
    <source>
        <dbReference type="RuleBase" id="RU004423"/>
    </source>
</evidence>
<keyword evidence="6 13" id="KW-1133">Transmembrane helix</keyword>
<keyword evidence="9 12" id="KW-0675">Receptor</keyword>
<keyword evidence="8 12" id="KW-0472">Membrane</keyword>
<evidence type="ECO:0000256" key="7">
    <source>
        <dbReference type="ARBA" id="ARBA00023040"/>
    </source>
</evidence>
<accession>A0A7K9EQ25</accession>
<dbReference type="OrthoDB" id="8876749at2759"/>
<gene>
    <name evidence="14" type="primary">Tas2r9</name>
    <name evidence="14" type="ORF">BARMAR_R12579</name>
</gene>
<evidence type="ECO:0000256" key="8">
    <source>
        <dbReference type="ARBA" id="ARBA00023136"/>
    </source>
</evidence>
<keyword evidence="3 12" id="KW-0919">Taste</keyword>
<keyword evidence="15" id="KW-1185">Reference proteome</keyword>
<feature type="non-terminal residue" evidence="14">
    <location>
        <position position="1"/>
    </location>
</feature>
<reference evidence="14 15" key="1">
    <citation type="submission" date="2019-09" db="EMBL/GenBank/DDBJ databases">
        <title>Bird 10,000 Genomes (B10K) Project - Family phase.</title>
        <authorList>
            <person name="Zhang G."/>
        </authorList>
    </citation>
    <scope>NUCLEOTIDE SEQUENCE [LARGE SCALE GENOMIC DNA]</scope>
    <source>
        <strain evidence="14">B10K-DU-001-21</strain>
        <tissue evidence="14">Muscle</tissue>
    </source>
</reference>
<dbReference type="GO" id="GO:0004930">
    <property type="term" value="F:G protein-coupled receptor activity"/>
    <property type="evidence" value="ECO:0007669"/>
    <property type="project" value="UniProtKB-KW"/>
</dbReference>
<feature type="transmembrane region" description="Helical" evidence="13">
    <location>
        <begin position="259"/>
        <end position="283"/>
    </location>
</feature>
<dbReference type="GO" id="GO:0033038">
    <property type="term" value="F:bitter taste receptor activity"/>
    <property type="evidence" value="ECO:0007669"/>
    <property type="project" value="InterPro"/>
</dbReference>
<dbReference type="Gene3D" id="1.20.1070.10">
    <property type="entry name" value="Rhodopsin 7-helix transmembrane proteins"/>
    <property type="match status" value="1"/>
</dbReference>
<feature type="transmembrane region" description="Helical" evidence="13">
    <location>
        <begin position="86"/>
        <end position="111"/>
    </location>
</feature>
<keyword evidence="7 12" id="KW-0297">G-protein coupled receptor</keyword>
<evidence type="ECO:0000256" key="5">
    <source>
        <dbReference type="ARBA" id="ARBA00022692"/>
    </source>
</evidence>
<dbReference type="InterPro" id="IPR007960">
    <property type="entry name" value="TAS2R"/>
</dbReference>
<keyword evidence="10 12" id="KW-0807">Transducer</keyword>
<evidence type="ECO:0000313" key="15">
    <source>
        <dbReference type="Proteomes" id="UP000578343"/>
    </source>
</evidence>
<feature type="transmembrane region" description="Helical" evidence="13">
    <location>
        <begin position="131"/>
        <end position="151"/>
    </location>
</feature>
<dbReference type="FunFam" id="1.20.1070.10:FF:000055">
    <property type="entry name" value="Taste receptor type 2"/>
    <property type="match status" value="1"/>
</dbReference>
<evidence type="ECO:0000256" key="12">
    <source>
        <dbReference type="RuleBase" id="RU004424"/>
    </source>
</evidence>
<dbReference type="Proteomes" id="UP000578343">
    <property type="component" value="Unassembled WGS sequence"/>
</dbReference>
<evidence type="ECO:0000256" key="9">
    <source>
        <dbReference type="ARBA" id="ARBA00023170"/>
    </source>
</evidence>